<keyword evidence="4" id="KW-0288">FMN</keyword>
<evidence type="ECO:0000313" key="10">
    <source>
        <dbReference type="Proteomes" id="UP000030905"/>
    </source>
</evidence>
<feature type="domain" description="Nitroreductase" evidence="6">
    <location>
        <begin position="7"/>
        <end position="185"/>
    </location>
</feature>
<dbReference type="eggNOG" id="COG0778">
    <property type="taxonomic scope" value="Bacteria"/>
</dbReference>
<evidence type="ECO:0000256" key="4">
    <source>
        <dbReference type="ARBA" id="ARBA00022643"/>
    </source>
</evidence>
<accession>A0A0H3J4T1</accession>
<keyword evidence="5" id="KW-0560">Oxidoreductase</keyword>
<evidence type="ECO:0000313" key="9">
    <source>
        <dbReference type="Proteomes" id="UP000028042"/>
    </source>
</evidence>
<comment type="cofactor">
    <cofactor evidence="1">
        <name>FMN</name>
        <dbReference type="ChEBI" id="CHEBI:58210"/>
    </cofactor>
</comment>
<dbReference type="GeneID" id="93073063"/>
<reference evidence="8" key="2">
    <citation type="submission" date="2015-10" db="EMBL/GenBank/DDBJ databases">
        <title>Improved Draft Genome Sequence of Clostridium pasteurianum Strain ATCC 6013 (DSM 525) Using a Hybrid Next-Generation Sequencing Approach.</title>
        <authorList>
            <person name="Pyne M.E."/>
            <person name="Utturkar S.M."/>
            <person name="Brown S.D."/>
            <person name="Moo-Young M."/>
            <person name="Chung D.A."/>
            <person name="Chou P.C."/>
        </authorList>
    </citation>
    <scope>NUCLEOTIDE SEQUENCE</scope>
    <source>
        <strain evidence="8">ATCC 6013</strain>
    </source>
</reference>
<dbReference type="EMBL" id="JPGY02000001">
    <property type="protein sequence ID" value="KRU13050.1"/>
    <property type="molecule type" value="Genomic_DNA"/>
</dbReference>
<gene>
    <name evidence="7" type="ORF">CLPA_c08530</name>
    <name evidence="8" type="ORF">CP6013_02298</name>
</gene>
<dbReference type="Gene3D" id="3.40.109.10">
    <property type="entry name" value="NADH Oxidase"/>
    <property type="match status" value="1"/>
</dbReference>
<reference evidence="7 10" key="1">
    <citation type="journal article" date="2015" name="Genome Announc.">
        <title>Complete Genome Sequence of the Nitrogen-Fixing and Solvent-Producing Clostridium pasteurianum DSM 525.</title>
        <authorList>
            <person name="Poehlein A."/>
            <person name="Grosse-Honebrink A."/>
            <person name="Zhang Y."/>
            <person name="Minton N.P."/>
            <person name="Daniel R."/>
        </authorList>
    </citation>
    <scope>NUCLEOTIDE SEQUENCE [LARGE SCALE GENOMIC DNA]</scope>
    <source>
        <strain evidence="7">DSM 525</strain>
        <strain evidence="10">DSM 525 / ATCC 6013</strain>
    </source>
</reference>
<dbReference type="GO" id="GO:0016491">
    <property type="term" value="F:oxidoreductase activity"/>
    <property type="evidence" value="ECO:0007669"/>
    <property type="project" value="UniProtKB-KW"/>
</dbReference>
<keyword evidence="10" id="KW-1185">Reference proteome</keyword>
<reference evidence="8 9" key="3">
    <citation type="journal article" name="Genome Announc.">
        <title>Improved Draft Genome Sequence of Clostridium pasteurianum Strain ATCC 6013 (DSM 525) Using a Hybrid Next-Generation Sequencing Approach.</title>
        <authorList>
            <person name="Pyne M.E."/>
            <person name="Utturkar S."/>
            <person name="Brown S.D."/>
            <person name="Moo-Young M."/>
            <person name="Chung D.A."/>
            <person name="Chou C.P."/>
        </authorList>
    </citation>
    <scope>NUCLEOTIDE SEQUENCE [LARGE SCALE GENOMIC DNA]</scope>
    <source>
        <strain evidence="8 9">ATCC 6013</strain>
    </source>
</reference>
<evidence type="ECO:0000256" key="2">
    <source>
        <dbReference type="ARBA" id="ARBA00007118"/>
    </source>
</evidence>
<dbReference type="InterPro" id="IPR000415">
    <property type="entry name" value="Nitroreductase-like"/>
</dbReference>
<comment type="similarity">
    <text evidence="2">Belongs to the nitroreductase family.</text>
</comment>
<dbReference type="Proteomes" id="UP000030905">
    <property type="component" value="Chromosome"/>
</dbReference>
<dbReference type="PANTHER" id="PTHR43673:SF2">
    <property type="entry name" value="NITROREDUCTASE"/>
    <property type="match status" value="1"/>
</dbReference>
<dbReference type="PANTHER" id="PTHR43673">
    <property type="entry name" value="NAD(P)H NITROREDUCTASE YDGI-RELATED"/>
    <property type="match status" value="1"/>
</dbReference>
<sequence>MDFNEVIKSRRSIRKFKTQPIPDKYIQEIIEAGRLAPSVSNIQSTRYVIIKSSEVKEKLNEYTVPFVKNAPVVIVCCAYKKAWLEQEEKFLELKNMGAFKDFYQETEQQINNFAKDGKLEIMANPEINKYYTWQHAAIAIDHMTLKAVDLGLGSCWVGFVDREKVRKLINLNEDYEVIALLPIGYPSYNPLPRPRLSINDILLKEL</sequence>
<dbReference type="KEGG" id="cpat:CLPA_c08530"/>
<dbReference type="EMBL" id="CP009268">
    <property type="protein sequence ID" value="AJA50941.1"/>
    <property type="molecule type" value="Genomic_DNA"/>
</dbReference>
<evidence type="ECO:0000259" key="6">
    <source>
        <dbReference type="Pfam" id="PF00881"/>
    </source>
</evidence>
<dbReference type="KEGG" id="cpae:CPAST_c08530"/>
<dbReference type="RefSeq" id="WP_003447015.1">
    <property type="nucleotide sequence ID" value="NZ_ANZB01000013.1"/>
</dbReference>
<evidence type="ECO:0000256" key="3">
    <source>
        <dbReference type="ARBA" id="ARBA00022630"/>
    </source>
</evidence>
<name>A0A0H3J4T1_CLOPA</name>
<organism evidence="7 10">
    <name type="scientific">Clostridium pasteurianum DSM 525 = ATCC 6013</name>
    <dbReference type="NCBI Taxonomy" id="1262449"/>
    <lineage>
        <taxon>Bacteria</taxon>
        <taxon>Bacillati</taxon>
        <taxon>Bacillota</taxon>
        <taxon>Clostridia</taxon>
        <taxon>Eubacteriales</taxon>
        <taxon>Clostridiaceae</taxon>
        <taxon>Clostridium</taxon>
    </lineage>
</organism>
<evidence type="ECO:0000313" key="8">
    <source>
        <dbReference type="EMBL" id="KRU13050.1"/>
    </source>
</evidence>
<dbReference type="SUPFAM" id="SSF55469">
    <property type="entry name" value="FMN-dependent nitroreductase-like"/>
    <property type="match status" value="1"/>
</dbReference>
<dbReference type="PATRIC" id="fig|1262449.3.peg.3276"/>
<evidence type="ECO:0000256" key="5">
    <source>
        <dbReference type="ARBA" id="ARBA00023002"/>
    </source>
</evidence>
<evidence type="ECO:0000313" key="7">
    <source>
        <dbReference type="EMBL" id="AJA50941.1"/>
    </source>
</evidence>
<evidence type="ECO:0000256" key="1">
    <source>
        <dbReference type="ARBA" id="ARBA00001917"/>
    </source>
</evidence>
<dbReference type="AlphaFoldDB" id="A0A0H3J4T1"/>
<dbReference type="Pfam" id="PF00881">
    <property type="entry name" value="Nitroreductase"/>
    <property type="match status" value="1"/>
</dbReference>
<dbReference type="Proteomes" id="UP000028042">
    <property type="component" value="Unassembled WGS sequence"/>
</dbReference>
<dbReference type="InterPro" id="IPR029479">
    <property type="entry name" value="Nitroreductase"/>
</dbReference>
<proteinExistence type="inferred from homology"/>
<protein>
    <submittedName>
        <fullName evidence="7">Nitroreductase</fullName>
    </submittedName>
</protein>
<keyword evidence="3" id="KW-0285">Flavoprotein</keyword>